<dbReference type="InterPro" id="IPR010056">
    <property type="entry name" value="Phage_rep_org__N"/>
</dbReference>
<name>A0ABY4GIH3_9BACI</name>
<organism evidence="5 6">
    <name type="scientific">Gracilibacillus salinarum</name>
    <dbReference type="NCBI Taxonomy" id="2932255"/>
    <lineage>
        <taxon>Bacteria</taxon>
        <taxon>Bacillati</taxon>
        <taxon>Bacillota</taxon>
        <taxon>Bacilli</taxon>
        <taxon>Bacillales</taxon>
        <taxon>Bacillaceae</taxon>
        <taxon>Gracilibacillus</taxon>
    </lineage>
</organism>
<dbReference type="SUPFAM" id="SSF46785">
    <property type="entry name" value="Winged helix' DNA-binding domain"/>
    <property type="match status" value="1"/>
</dbReference>
<dbReference type="Pfam" id="PF07261">
    <property type="entry name" value="DnaB_2"/>
    <property type="match status" value="1"/>
</dbReference>
<reference evidence="5 6" key="1">
    <citation type="submission" date="2022-04" db="EMBL/GenBank/DDBJ databases">
        <title>Gracilibacillus sp. isolated from saltern.</title>
        <authorList>
            <person name="Won M."/>
            <person name="Lee C.-M."/>
            <person name="Woen H.-Y."/>
            <person name="Kwon S.-W."/>
        </authorList>
    </citation>
    <scope>NUCLEOTIDE SEQUENCE [LARGE SCALE GENOMIC DNA]</scope>
    <source>
        <strain evidence="5 6">SSPM10-3</strain>
    </source>
</reference>
<evidence type="ECO:0000256" key="2">
    <source>
        <dbReference type="SAM" id="MobiDB-lite"/>
    </source>
</evidence>
<evidence type="ECO:0000313" key="5">
    <source>
        <dbReference type="EMBL" id="UOQ83985.1"/>
    </source>
</evidence>
<dbReference type="PANTHER" id="PTHR37293:SF7">
    <property type="entry name" value="HYPOTHETICAL PHAGE PROTEIN"/>
    <property type="match status" value="1"/>
</dbReference>
<feature type="region of interest" description="Disordered" evidence="2">
    <location>
        <begin position="135"/>
        <end position="154"/>
    </location>
</feature>
<dbReference type="RefSeq" id="WP_244741292.1">
    <property type="nucleotide sequence ID" value="NZ_CP095071.1"/>
</dbReference>
<feature type="domain" description="DnaB/C C-terminal" evidence="3">
    <location>
        <begin position="176"/>
        <end position="247"/>
    </location>
</feature>
<accession>A0ABY4GIH3</accession>
<sequence length="269" mass="31788">MSNIKWIKLSTTMFDDEKIKLIEKLPEADTILIIWIKLLSQAGRTNANGYIYLNENVPYTEEMLATIFDRSLNTVRLALKTLKEFGMIHIDDDSFIRISNWEKHQNVEGMDRVRKLNAERNKRYRERKKQQLLENKTDDVSVTSRDGTEEELERDKELDIEIEQEQDKDVAQIIQFWDKNGFGVNNIHAKKQLLLWLDDSSFKDPSEVILKALNIACENDARRLKYTEGILRNWENESLLTVEKIDKNHKNRNKQAVSQIDYDPNRDRF</sequence>
<comment type="similarity">
    <text evidence="1">Belongs to the DnaB/DnaD family.</text>
</comment>
<dbReference type="InterPro" id="IPR006343">
    <property type="entry name" value="DnaB/C_C"/>
</dbReference>
<feature type="domain" description="Phage replisome organiser N-terminal" evidence="4">
    <location>
        <begin position="6"/>
        <end position="126"/>
    </location>
</feature>
<proteinExistence type="inferred from homology"/>
<dbReference type="PANTHER" id="PTHR37293">
    <property type="entry name" value="PHAGE REPLICATION PROTEIN-RELATED"/>
    <property type="match status" value="1"/>
</dbReference>
<dbReference type="SUPFAM" id="SSF158499">
    <property type="entry name" value="DnaD domain-like"/>
    <property type="match status" value="1"/>
</dbReference>
<dbReference type="InterPro" id="IPR036390">
    <property type="entry name" value="WH_DNA-bd_sf"/>
</dbReference>
<evidence type="ECO:0000256" key="1">
    <source>
        <dbReference type="ARBA" id="ARBA00093462"/>
    </source>
</evidence>
<dbReference type="NCBIfam" id="TIGR01446">
    <property type="entry name" value="DnaD_dom"/>
    <property type="match status" value="1"/>
</dbReference>
<evidence type="ECO:0000259" key="3">
    <source>
        <dbReference type="Pfam" id="PF07261"/>
    </source>
</evidence>
<dbReference type="NCBIfam" id="TIGR01714">
    <property type="entry name" value="phage_rep_org_N"/>
    <property type="match status" value="1"/>
</dbReference>
<dbReference type="InterPro" id="IPR034829">
    <property type="entry name" value="DnaD-like_sf"/>
</dbReference>
<dbReference type="Proteomes" id="UP000831537">
    <property type="component" value="Chromosome"/>
</dbReference>
<dbReference type="EMBL" id="CP095071">
    <property type="protein sequence ID" value="UOQ83985.1"/>
    <property type="molecule type" value="Genomic_DNA"/>
</dbReference>
<dbReference type="Gene3D" id="1.10.10.630">
    <property type="entry name" value="DnaD domain-like"/>
    <property type="match status" value="1"/>
</dbReference>
<gene>
    <name evidence="5" type="ORF">MUN87_14750</name>
</gene>
<keyword evidence="6" id="KW-1185">Reference proteome</keyword>
<protein>
    <submittedName>
        <fullName evidence="5">Phage replisome organizer N-terminal domain-containing protein</fullName>
    </submittedName>
</protein>
<evidence type="ECO:0000259" key="4">
    <source>
        <dbReference type="Pfam" id="PF09681"/>
    </source>
</evidence>
<evidence type="ECO:0000313" key="6">
    <source>
        <dbReference type="Proteomes" id="UP000831537"/>
    </source>
</evidence>
<dbReference type="InterPro" id="IPR053162">
    <property type="entry name" value="DnaD"/>
</dbReference>
<dbReference type="Pfam" id="PF09681">
    <property type="entry name" value="Phage_rep_org_N"/>
    <property type="match status" value="1"/>
</dbReference>